<evidence type="ECO:0000313" key="1">
    <source>
        <dbReference type="EMBL" id="KAG0561601.1"/>
    </source>
</evidence>
<accession>A0A8T0GPS3</accession>
<keyword evidence="2" id="KW-1185">Reference proteome</keyword>
<dbReference type="AlphaFoldDB" id="A0A8T0GPS3"/>
<evidence type="ECO:0000313" key="2">
    <source>
        <dbReference type="Proteomes" id="UP000822688"/>
    </source>
</evidence>
<sequence length="124" mass="13563">MNSNHLPFAAFLALPGAGSKGSLEGGVHGPHWICVLPCRRERAGHPAPFGPCWPLCFEDHTDRDIVFVDHGHWSGRGCPAAGHELTTELLKPVKKLKEKKTPANPKSLMIKSSALIRDDEEYSS</sequence>
<protein>
    <submittedName>
        <fullName evidence="1">Uncharacterized protein</fullName>
    </submittedName>
</protein>
<dbReference type="Proteomes" id="UP000822688">
    <property type="component" value="Chromosome 9"/>
</dbReference>
<reference evidence="1" key="1">
    <citation type="submission" date="2020-06" db="EMBL/GenBank/DDBJ databases">
        <title>WGS assembly of Ceratodon purpureus strain R40.</title>
        <authorList>
            <person name="Carey S.B."/>
            <person name="Jenkins J."/>
            <person name="Shu S."/>
            <person name="Lovell J.T."/>
            <person name="Sreedasyam A."/>
            <person name="Maumus F."/>
            <person name="Tiley G.P."/>
            <person name="Fernandez-Pozo N."/>
            <person name="Barry K."/>
            <person name="Chen C."/>
            <person name="Wang M."/>
            <person name="Lipzen A."/>
            <person name="Daum C."/>
            <person name="Saski C.A."/>
            <person name="Payton A.C."/>
            <person name="Mcbreen J.C."/>
            <person name="Conrad R.E."/>
            <person name="Kollar L.M."/>
            <person name="Olsson S."/>
            <person name="Huttunen S."/>
            <person name="Landis J.B."/>
            <person name="Wickett N.J."/>
            <person name="Johnson M.G."/>
            <person name="Rensing S.A."/>
            <person name="Grimwood J."/>
            <person name="Schmutz J."/>
            <person name="Mcdaniel S.F."/>
        </authorList>
    </citation>
    <scope>NUCLEOTIDE SEQUENCE</scope>
    <source>
        <strain evidence="1">R40</strain>
    </source>
</reference>
<name>A0A8T0GPS3_CERPU</name>
<proteinExistence type="predicted"/>
<dbReference type="EMBL" id="CM026430">
    <property type="protein sequence ID" value="KAG0561601.1"/>
    <property type="molecule type" value="Genomic_DNA"/>
</dbReference>
<organism evidence="1 2">
    <name type="scientific">Ceratodon purpureus</name>
    <name type="common">Fire moss</name>
    <name type="synonym">Dicranum purpureum</name>
    <dbReference type="NCBI Taxonomy" id="3225"/>
    <lineage>
        <taxon>Eukaryota</taxon>
        <taxon>Viridiplantae</taxon>
        <taxon>Streptophyta</taxon>
        <taxon>Embryophyta</taxon>
        <taxon>Bryophyta</taxon>
        <taxon>Bryophytina</taxon>
        <taxon>Bryopsida</taxon>
        <taxon>Dicranidae</taxon>
        <taxon>Pseudoditrichales</taxon>
        <taxon>Ditrichaceae</taxon>
        <taxon>Ceratodon</taxon>
    </lineage>
</organism>
<comment type="caution">
    <text evidence="1">The sequence shown here is derived from an EMBL/GenBank/DDBJ whole genome shotgun (WGS) entry which is preliminary data.</text>
</comment>
<gene>
    <name evidence="1" type="ORF">KC19_9G077100</name>
</gene>